<dbReference type="EMBL" id="NKUF01000003">
    <property type="protein sequence ID" value="PYD64411.1"/>
    <property type="molecule type" value="Genomic_DNA"/>
</dbReference>
<name>A0A318PUW4_9PROT</name>
<feature type="compositionally biased region" description="Low complexity" evidence="1">
    <location>
        <begin position="420"/>
        <end position="430"/>
    </location>
</feature>
<reference evidence="2 3" key="1">
    <citation type="submission" date="2017-07" db="EMBL/GenBank/DDBJ databases">
        <title>A draft genome sequence of Gluconacetobacter entanii LTH 4560.</title>
        <authorList>
            <person name="Skraban J."/>
            <person name="Cleenwerck I."/>
            <person name="Vandamme P."/>
            <person name="Trcek J."/>
        </authorList>
    </citation>
    <scope>NUCLEOTIDE SEQUENCE [LARGE SCALE GENOMIC DNA]</scope>
    <source>
        <strain evidence="2 3">LTH 4560</strain>
    </source>
</reference>
<comment type="caution">
    <text evidence="2">The sequence shown here is derived from an EMBL/GenBank/DDBJ whole genome shotgun (WGS) entry which is preliminary data.</text>
</comment>
<dbReference type="PROSITE" id="PS51257">
    <property type="entry name" value="PROKAR_LIPOPROTEIN"/>
    <property type="match status" value="1"/>
</dbReference>
<proteinExistence type="predicted"/>
<organism evidence="2 3">
    <name type="scientific">Gluconacetobacter entanii</name>
    <dbReference type="NCBI Taxonomy" id="108528"/>
    <lineage>
        <taxon>Bacteria</taxon>
        <taxon>Pseudomonadati</taxon>
        <taxon>Pseudomonadota</taxon>
        <taxon>Alphaproteobacteria</taxon>
        <taxon>Acetobacterales</taxon>
        <taxon>Acetobacteraceae</taxon>
        <taxon>Gluconacetobacter</taxon>
    </lineage>
</organism>
<feature type="region of interest" description="Disordered" evidence="1">
    <location>
        <begin position="332"/>
        <end position="351"/>
    </location>
</feature>
<feature type="compositionally biased region" description="Low complexity" evidence="1">
    <location>
        <begin position="332"/>
        <end position="350"/>
    </location>
</feature>
<evidence type="ECO:0000313" key="3">
    <source>
        <dbReference type="Proteomes" id="UP000248301"/>
    </source>
</evidence>
<evidence type="ECO:0000256" key="1">
    <source>
        <dbReference type="SAM" id="MobiDB-lite"/>
    </source>
</evidence>
<dbReference type="Proteomes" id="UP000248301">
    <property type="component" value="Unassembled WGS sequence"/>
</dbReference>
<accession>A0A318PUW4</accession>
<gene>
    <name evidence="2" type="ORF">CFR72_02730</name>
</gene>
<evidence type="ECO:0000313" key="2">
    <source>
        <dbReference type="EMBL" id="PYD64411.1"/>
    </source>
</evidence>
<dbReference type="OrthoDB" id="8448536at2"/>
<protein>
    <submittedName>
        <fullName evidence="2">Uncharacterized protein</fullName>
    </submittedName>
</protein>
<feature type="region of interest" description="Disordered" evidence="1">
    <location>
        <begin position="420"/>
        <end position="457"/>
    </location>
</feature>
<sequence>MRVKFFRHGVRALTMSGLCLLAGCLDVPHPFRGAGQSQLANAPPARLAVPLPTQALLVNMAAQTWQKDMVAAMLDQSVPAVGQPAKAGDWWLRMTASLQGNVVVPTYAVITPKGEVRGQTSGAPVPAASWSAGSDAVMQTSAAQAAPEVAALLTGIQAAQMQKDPNSLKNRPAHVFFQGVRGAPGDGDAALARAFSASLRDAHDQVQHTQGGADFTVLCTVVVTQLPATGPARQRLTLTWRVTDPHGKEAGAATQIHDIAAHTLDGKWGDAAEAAGEEAAGGVRQIITRYSGRDNAPLSASAAPANVPVGAPPAGAATHPAVTRRTRVVPPVTAGAPATAPTVPAASAPVAPKPPVVPVATTPVASASPTSIKAAPVASAPATPAPAMPSAPVTPAPAMPVAPAPVTPTVTTPPAVAAPATTVPVTTPSAPVAPAPAAPTQAAPARRLPGVTLPPTR</sequence>
<dbReference type="AlphaFoldDB" id="A0A318PUW4"/>
<dbReference type="RefSeq" id="WP_110912555.1">
    <property type="nucleotide sequence ID" value="NZ_NKUF01000003.1"/>
</dbReference>